<protein>
    <submittedName>
        <fullName evidence="1">12350_t:CDS:1</fullName>
    </submittedName>
</protein>
<keyword evidence="2" id="KW-1185">Reference proteome</keyword>
<dbReference type="Proteomes" id="UP000789901">
    <property type="component" value="Unassembled WGS sequence"/>
</dbReference>
<reference evidence="1 2" key="1">
    <citation type="submission" date="2021-06" db="EMBL/GenBank/DDBJ databases">
        <authorList>
            <person name="Kallberg Y."/>
            <person name="Tangrot J."/>
            <person name="Rosling A."/>
        </authorList>
    </citation>
    <scope>NUCLEOTIDE SEQUENCE [LARGE SCALE GENOMIC DNA]</scope>
    <source>
        <strain evidence="1 2">120-4 pot B 10/14</strain>
    </source>
</reference>
<name>A0ABM8W3M4_GIGMA</name>
<evidence type="ECO:0000313" key="1">
    <source>
        <dbReference type="EMBL" id="CAG8516380.1"/>
    </source>
</evidence>
<comment type="caution">
    <text evidence="1">The sequence shown here is derived from an EMBL/GenBank/DDBJ whole genome shotgun (WGS) entry which is preliminary data.</text>
</comment>
<sequence length="160" mass="18807">MSNYVFQAYTIYDETPKLSSSSAGVISYHPTINYYDFRTTLGDDIISNVLHIMQSDIPTVVNYYDYREGYNNDDCSPYLLSFAPYGQKNSVIVNYWDYRPNDFPEQPVNHIIDFGERPPITGRENGRTYHQCNICMKKFKSPEIWRKHFQKDSCIRRATI</sequence>
<organism evidence="1 2">
    <name type="scientific">Gigaspora margarita</name>
    <dbReference type="NCBI Taxonomy" id="4874"/>
    <lineage>
        <taxon>Eukaryota</taxon>
        <taxon>Fungi</taxon>
        <taxon>Fungi incertae sedis</taxon>
        <taxon>Mucoromycota</taxon>
        <taxon>Glomeromycotina</taxon>
        <taxon>Glomeromycetes</taxon>
        <taxon>Diversisporales</taxon>
        <taxon>Gigasporaceae</taxon>
        <taxon>Gigaspora</taxon>
    </lineage>
</organism>
<gene>
    <name evidence="1" type="ORF">GMARGA_LOCUS2936</name>
</gene>
<evidence type="ECO:0000313" key="2">
    <source>
        <dbReference type="Proteomes" id="UP000789901"/>
    </source>
</evidence>
<dbReference type="EMBL" id="CAJVQB010000991">
    <property type="protein sequence ID" value="CAG8516380.1"/>
    <property type="molecule type" value="Genomic_DNA"/>
</dbReference>
<accession>A0ABM8W3M4</accession>
<proteinExistence type="predicted"/>